<name>A0A1Q9BQ90_SYMMI</name>
<gene>
    <name evidence="1" type="ORF">AK812_SmicGene48175</name>
</gene>
<feature type="non-terminal residue" evidence="1">
    <location>
        <position position="32"/>
    </location>
</feature>
<evidence type="ECO:0000313" key="2">
    <source>
        <dbReference type="Proteomes" id="UP000186817"/>
    </source>
</evidence>
<keyword evidence="2" id="KW-1185">Reference proteome</keyword>
<accession>A0A1Q9BQ90</accession>
<reference evidence="1 2" key="1">
    <citation type="submission" date="2016-02" db="EMBL/GenBank/DDBJ databases">
        <title>Genome analysis of coral dinoflagellate symbionts highlights evolutionary adaptations to a symbiotic lifestyle.</title>
        <authorList>
            <person name="Aranda M."/>
            <person name="Li Y."/>
            <person name="Liew Y.J."/>
            <person name="Baumgarten S."/>
            <person name="Simakov O."/>
            <person name="Wilson M."/>
            <person name="Piel J."/>
            <person name="Ashoor H."/>
            <person name="Bougouffa S."/>
            <person name="Bajic V.B."/>
            <person name="Ryu T."/>
            <person name="Ravasi T."/>
            <person name="Bayer T."/>
            <person name="Micklem G."/>
            <person name="Kim H."/>
            <person name="Bhak J."/>
            <person name="Lajeunesse T.C."/>
            <person name="Voolstra C.R."/>
        </authorList>
    </citation>
    <scope>NUCLEOTIDE SEQUENCE [LARGE SCALE GENOMIC DNA]</scope>
    <source>
        <strain evidence="1 2">CCMP2467</strain>
    </source>
</reference>
<dbReference type="Proteomes" id="UP000186817">
    <property type="component" value="Unassembled WGS sequence"/>
</dbReference>
<sequence>MPVSLESALAAIRTRMDPECRPRLQGLTGASK</sequence>
<organism evidence="1 2">
    <name type="scientific">Symbiodinium microadriaticum</name>
    <name type="common">Dinoflagellate</name>
    <name type="synonym">Zooxanthella microadriatica</name>
    <dbReference type="NCBI Taxonomy" id="2951"/>
    <lineage>
        <taxon>Eukaryota</taxon>
        <taxon>Sar</taxon>
        <taxon>Alveolata</taxon>
        <taxon>Dinophyceae</taxon>
        <taxon>Suessiales</taxon>
        <taxon>Symbiodiniaceae</taxon>
        <taxon>Symbiodinium</taxon>
    </lineage>
</organism>
<proteinExistence type="predicted"/>
<dbReference type="AlphaFoldDB" id="A0A1Q9BQ90"/>
<dbReference type="EMBL" id="LSRX01007234">
    <property type="protein sequence ID" value="OLP72498.1"/>
    <property type="molecule type" value="Genomic_DNA"/>
</dbReference>
<protein>
    <submittedName>
        <fullName evidence="1">Uncharacterized protein</fullName>
    </submittedName>
</protein>
<evidence type="ECO:0000313" key="1">
    <source>
        <dbReference type="EMBL" id="OLP72498.1"/>
    </source>
</evidence>
<comment type="caution">
    <text evidence="1">The sequence shown here is derived from an EMBL/GenBank/DDBJ whole genome shotgun (WGS) entry which is preliminary data.</text>
</comment>